<dbReference type="InterPro" id="IPR000866">
    <property type="entry name" value="AhpC/TSA"/>
</dbReference>
<dbReference type="Gene3D" id="3.40.30.10">
    <property type="entry name" value="Glutaredoxin"/>
    <property type="match status" value="1"/>
</dbReference>
<evidence type="ECO:0000313" key="9">
    <source>
        <dbReference type="EMBL" id="MET3750820.1"/>
    </source>
</evidence>
<evidence type="ECO:0000256" key="5">
    <source>
        <dbReference type="ARBA" id="ARBA00023284"/>
    </source>
</evidence>
<feature type="region of interest" description="Disordered" evidence="6">
    <location>
        <begin position="35"/>
        <end position="64"/>
    </location>
</feature>
<gene>
    <name evidence="9" type="ORF">ABID24_002073</name>
</gene>
<organism evidence="9 10">
    <name type="scientific">Blautia caecimuris</name>
    <dbReference type="NCBI Taxonomy" id="1796615"/>
    <lineage>
        <taxon>Bacteria</taxon>
        <taxon>Bacillati</taxon>
        <taxon>Bacillota</taxon>
        <taxon>Clostridia</taxon>
        <taxon>Lachnospirales</taxon>
        <taxon>Lachnospiraceae</taxon>
        <taxon>Blautia</taxon>
    </lineage>
</organism>
<keyword evidence="4" id="KW-1015">Disulfide bond</keyword>
<dbReference type="InterPro" id="IPR050553">
    <property type="entry name" value="Thioredoxin_ResA/DsbE_sf"/>
</dbReference>
<evidence type="ECO:0000259" key="8">
    <source>
        <dbReference type="PROSITE" id="PS51352"/>
    </source>
</evidence>
<dbReference type="PANTHER" id="PTHR42852:SF6">
    <property type="entry name" value="THIOL:DISULFIDE INTERCHANGE PROTEIN DSBE"/>
    <property type="match status" value="1"/>
</dbReference>
<keyword evidence="9" id="KW-0413">Isomerase</keyword>
<dbReference type="InterPro" id="IPR013766">
    <property type="entry name" value="Thioredoxin_domain"/>
</dbReference>
<feature type="domain" description="Thioredoxin" evidence="8">
    <location>
        <begin position="220"/>
        <end position="370"/>
    </location>
</feature>
<dbReference type="Pfam" id="PF00578">
    <property type="entry name" value="AhpC-TSA"/>
    <property type="match status" value="1"/>
</dbReference>
<dbReference type="InterPro" id="IPR017937">
    <property type="entry name" value="Thioredoxin_CS"/>
</dbReference>
<dbReference type="PROSITE" id="PS51352">
    <property type="entry name" value="THIOREDOXIN_2"/>
    <property type="match status" value="1"/>
</dbReference>
<keyword evidence="3" id="KW-0735">Signal-anchor</keyword>
<dbReference type="PANTHER" id="PTHR42852">
    <property type="entry name" value="THIOL:DISULFIDE INTERCHANGE PROTEIN DSBE"/>
    <property type="match status" value="1"/>
</dbReference>
<evidence type="ECO:0000256" key="3">
    <source>
        <dbReference type="ARBA" id="ARBA00022968"/>
    </source>
</evidence>
<feature type="compositionally biased region" description="Basic and acidic residues" evidence="6">
    <location>
        <begin position="36"/>
        <end position="50"/>
    </location>
</feature>
<dbReference type="CDD" id="cd02966">
    <property type="entry name" value="TlpA_like_family"/>
    <property type="match status" value="1"/>
</dbReference>
<keyword evidence="10" id="KW-1185">Reference proteome</keyword>
<accession>A0ABV2M2X1</accession>
<dbReference type="EMBL" id="JBEPMJ010000014">
    <property type="protein sequence ID" value="MET3750820.1"/>
    <property type="molecule type" value="Genomic_DNA"/>
</dbReference>
<dbReference type="RefSeq" id="WP_257464782.1">
    <property type="nucleotide sequence ID" value="NZ_BAABXP010000001.1"/>
</dbReference>
<evidence type="ECO:0000313" key="10">
    <source>
        <dbReference type="Proteomes" id="UP001549106"/>
    </source>
</evidence>
<dbReference type="GO" id="GO:0016853">
    <property type="term" value="F:isomerase activity"/>
    <property type="evidence" value="ECO:0007669"/>
    <property type="project" value="UniProtKB-KW"/>
</dbReference>
<reference evidence="9 10" key="1">
    <citation type="submission" date="2024-06" db="EMBL/GenBank/DDBJ databases">
        <title>Genomic Encyclopedia of Type Strains, Phase IV (KMG-IV): sequencing the most valuable type-strain genomes for metagenomic binning, comparative biology and taxonomic classification.</title>
        <authorList>
            <person name="Goeker M."/>
        </authorList>
    </citation>
    <scope>NUCLEOTIDE SEQUENCE [LARGE SCALE GENOMIC DNA]</scope>
    <source>
        <strain evidence="9 10">DSM 29492</strain>
    </source>
</reference>
<evidence type="ECO:0000256" key="2">
    <source>
        <dbReference type="ARBA" id="ARBA00022748"/>
    </source>
</evidence>
<comment type="subcellular location">
    <subcellularLocation>
        <location evidence="1">Cell envelope</location>
    </subcellularLocation>
</comment>
<evidence type="ECO:0000256" key="1">
    <source>
        <dbReference type="ARBA" id="ARBA00004196"/>
    </source>
</evidence>
<protein>
    <submittedName>
        <fullName evidence="9">Thiol-disulfide isomerase/thioredoxin</fullName>
    </submittedName>
</protein>
<feature type="chain" id="PRO_5047536959" evidence="7">
    <location>
        <begin position="19"/>
        <end position="384"/>
    </location>
</feature>
<dbReference type="Proteomes" id="UP001549106">
    <property type="component" value="Unassembled WGS sequence"/>
</dbReference>
<evidence type="ECO:0000256" key="7">
    <source>
        <dbReference type="SAM" id="SignalP"/>
    </source>
</evidence>
<dbReference type="InterPro" id="IPR036249">
    <property type="entry name" value="Thioredoxin-like_sf"/>
</dbReference>
<keyword evidence="2" id="KW-0201">Cytochrome c-type biogenesis</keyword>
<keyword evidence="3" id="KW-0812">Transmembrane</keyword>
<comment type="caution">
    <text evidence="9">The sequence shown here is derived from an EMBL/GenBank/DDBJ whole genome shotgun (WGS) entry which is preliminary data.</text>
</comment>
<name>A0ABV2M2X1_9FIRM</name>
<evidence type="ECO:0000256" key="6">
    <source>
        <dbReference type="SAM" id="MobiDB-lite"/>
    </source>
</evidence>
<evidence type="ECO:0000256" key="4">
    <source>
        <dbReference type="ARBA" id="ARBA00023157"/>
    </source>
</evidence>
<feature type="signal peptide" evidence="7">
    <location>
        <begin position="1"/>
        <end position="18"/>
    </location>
</feature>
<dbReference type="SUPFAM" id="SSF52833">
    <property type="entry name" value="Thioredoxin-like"/>
    <property type="match status" value="1"/>
</dbReference>
<proteinExistence type="predicted"/>
<keyword evidence="5" id="KW-0676">Redox-active center</keyword>
<dbReference type="PROSITE" id="PS00194">
    <property type="entry name" value="THIOREDOXIN_1"/>
    <property type="match status" value="1"/>
</dbReference>
<keyword evidence="7" id="KW-0732">Signal</keyword>
<sequence>MRKIDKNFCAWMMAGALAVGTLSGGWTAPAQVWAASEKKEEKQKTDEKAQEQQTEADAEGTVSPSDYVLQPQESYSYADMGLSFQLPEELLKKMESKEVVMLPDAELTEDGSKLKYGQVSWSTMTEEQREAEVDKSGDGYAQWKEGLSRIGALGTYHKDLEKKLDELTGCTEHEKIGVSEDGDYIYYLSMNKDADKDLTASLKKIETEITRMVSYNEEEMGEGDSVGSFTTEDINGEEYTEAVFQEADFTMVNVFATWCGPCVNEIPYLAELDEKMKDKGVQVIGIVMDAVKGTEKDEEGIKKAQILAEKTKAEYPFLLPDSGYMNGRLAYVQAFPETFFVDKNGNIVGETYSGSRSLEEWEEIVNTELEGLKADQEKEDGEKK</sequence>